<dbReference type="Proteomes" id="UP001283341">
    <property type="component" value="Unassembled WGS sequence"/>
</dbReference>
<evidence type="ECO:0000256" key="2">
    <source>
        <dbReference type="ARBA" id="ARBA00022617"/>
    </source>
</evidence>
<dbReference type="GO" id="GO:0020037">
    <property type="term" value="F:heme binding"/>
    <property type="evidence" value="ECO:0007669"/>
    <property type="project" value="UniProtKB-UniRule"/>
</dbReference>
<organism evidence="8 9">
    <name type="scientific">Apodospora peruviana</name>
    <dbReference type="NCBI Taxonomy" id="516989"/>
    <lineage>
        <taxon>Eukaryota</taxon>
        <taxon>Fungi</taxon>
        <taxon>Dikarya</taxon>
        <taxon>Ascomycota</taxon>
        <taxon>Pezizomycotina</taxon>
        <taxon>Sordariomycetes</taxon>
        <taxon>Sordariomycetidae</taxon>
        <taxon>Sordariales</taxon>
        <taxon>Lasiosphaeriaceae</taxon>
        <taxon>Apodospora</taxon>
    </lineage>
</organism>
<protein>
    <recommendedName>
        <fullName evidence="5">Peroxidase</fullName>
        <ecNumber evidence="5">1.11.1.-</ecNumber>
    </recommendedName>
</protein>
<dbReference type="SUPFAM" id="SSF48113">
    <property type="entry name" value="Heme-dependent peroxidases"/>
    <property type="match status" value="1"/>
</dbReference>
<dbReference type="AlphaFoldDB" id="A0AAE0I418"/>
<evidence type="ECO:0000313" key="8">
    <source>
        <dbReference type="EMBL" id="KAK3318219.1"/>
    </source>
</evidence>
<dbReference type="PANTHER" id="PTHR31356">
    <property type="entry name" value="THYLAKOID LUMENAL 29 KDA PROTEIN, CHLOROPLASTIC-RELATED"/>
    <property type="match status" value="1"/>
</dbReference>
<reference evidence="8" key="1">
    <citation type="journal article" date="2023" name="Mol. Phylogenet. Evol.">
        <title>Genome-scale phylogeny and comparative genomics of the fungal order Sordariales.</title>
        <authorList>
            <person name="Hensen N."/>
            <person name="Bonometti L."/>
            <person name="Westerberg I."/>
            <person name="Brannstrom I.O."/>
            <person name="Guillou S."/>
            <person name="Cros-Aarteil S."/>
            <person name="Calhoun S."/>
            <person name="Haridas S."/>
            <person name="Kuo A."/>
            <person name="Mondo S."/>
            <person name="Pangilinan J."/>
            <person name="Riley R."/>
            <person name="LaButti K."/>
            <person name="Andreopoulos B."/>
            <person name="Lipzen A."/>
            <person name="Chen C."/>
            <person name="Yan M."/>
            <person name="Daum C."/>
            <person name="Ng V."/>
            <person name="Clum A."/>
            <person name="Steindorff A."/>
            <person name="Ohm R.A."/>
            <person name="Martin F."/>
            <person name="Silar P."/>
            <person name="Natvig D.O."/>
            <person name="Lalanne C."/>
            <person name="Gautier V."/>
            <person name="Ament-Velasquez S.L."/>
            <person name="Kruys A."/>
            <person name="Hutchinson M.I."/>
            <person name="Powell A.J."/>
            <person name="Barry K."/>
            <person name="Miller A.N."/>
            <person name="Grigoriev I.V."/>
            <person name="Debuchy R."/>
            <person name="Gladieux P."/>
            <person name="Hiltunen Thoren M."/>
            <person name="Johannesson H."/>
        </authorList>
    </citation>
    <scope>NUCLEOTIDE SEQUENCE</scope>
    <source>
        <strain evidence="8">CBS 118394</strain>
    </source>
</reference>
<sequence length="393" mass="42838">MAGTLTLVPRRLDDSMMYTISLPDMRRVQVSDWRSRCNLISFKTNQFTNICDEINNSVFFLLSNQPVRVVQAFPGMARLLSNLQPTSHDPPPAGFLGLTQVLGDLVILPDNQLTPVGLCLKVILQGGGPPIDNNSTYTTPVPILGTSACHADPCCVHKHVAEAMFTAFVDPTTGECTSLARGALRLGFHDADGSVLLSAEEKKPGGQFRPGGHHESHGDVVRCLFCRRHQNGRPNPARRDHGDDNAMPAPEGLLADPHGSVEHIIQLFQENSFTPGGLAALVGAHTISRQFGFDETKAGEYQDNTPGTWDTVYYNDTLVENATEGVYRFPSDVAMARHESTGSSFRFFATRGGGEGVWHQAFAAEYIRMSLLGVYNLNGLTECTKVLPLPSFV</sequence>
<proteinExistence type="inferred from homology"/>
<evidence type="ECO:0000256" key="4">
    <source>
        <dbReference type="RuleBase" id="RU004241"/>
    </source>
</evidence>
<evidence type="ECO:0000259" key="7">
    <source>
        <dbReference type="Pfam" id="PF00141"/>
    </source>
</evidence>
<dbReference type="EMBL" id="JAUEDM010000004">
    <property type="protein sequence ID" value="KAK3318219.1"/>
    <property type="molecule type" value="Genomic_DNA"/>
</dbReference>
<dbReference type="GO" id="GO:0042744">
    <property type="term" value="P:hydrogen peroxide catabolic process"/>
    <property type="evidence" value="ECO:0007669"/>
    <property type="project" value="TreeGrafter"/>
</dbReference>
<keyword evidence="2" id="KW-0408">Iron</keyword>
<dbReference type="GO" id="GO:0046872">
    <property type="term" value="F:metal ion binding"/>
    <property type="evidence" value="ECO:0007669"/>
    <property type="project" value="UniProtKB-UniRule"/>
</dbReference>
<dbReference type="InterPro" id="IPR010255">
    <property type="entry name" value="Haem_peroxidase_sf"/>
</dbReference>
<evidence type="ECO:0000256" key="3">
    <source>
        <dbReference type="ARBA" id="ARBA00023002"/>
    </source>
</evidence>
<reference evidence="8" key="2">
    <citation type="submission" date="2023-06" db="EMBL/GenBank/DDBJ databases">
        <authorList>
            <consortium name="Lawrence Berkeley National Laboratory"/>
            <person name="Haridas S."/>
            <person name="Hensen N."/>
            <person name="Bonometti L."/>
            <person name="Westerberg I."/>
            <person name="Brannstrom I.O."/>
            <person name="Guillou S."/>
            <person name="Cros-Aarteil S."/>
            <person name="Calhoun S."/>
            <person name="Kuo A."/>
            <person name="Mondo S."/>
            <person name="Pangilinan J."/>
            <person name="Riley R."/>
            <person name="Labutti K."/>
            <person name="Andreopoulos B."/>
            <person name="Lipzen A."/>
            <person name="Chen C."/>
            <person name="Yanf M."/>
            <person name="Daum C."/>
            <person name="Ng V."/>
            <person name="Clum A."/>
            <person name="Steindorff A."/>
            <person name="Ohm R."/>
            <person name="Martin F."/>
            <person name="Silar P."/>
            <person name="Natvig D."/>
            <person name="Lalanne C."/>
            <person name="Gautier V."/>
            <person name="Ament-Velasquez S.L."/>
            <person name="Kruys A."/>
            <person name="Hutchinson M.I."/>
            <person name="Powell A.J."/>
            <person name="Barry K."/>
            <person name="Miller A.N."/>
            <person name="Grigoriev I.V."/>
            <person name="Debuchy R."/>
            <person name="Gladieux P."/>
            <person name="Thoren M.H."/>
            <person name="Johannesson H."/>
        </authorList>
    </citation>
    <scope>NUCLEOTIDE SEQUENCE</scope>
    <source>
        <strain evidence="8">CBS 118394</strain>
    </source>
</reference>
<dbReference type="GO" id="GO:0004601">
    <property type="term" value="F:peroxidase activity"/>
    <property type="evidence" value="ECO:0007669"/>
    <property type="project" value="UniProtKB-KW"/>
</dbReference>
<dbReference type="GO" id="GO:0034599">
    <property type="term" value="P:cellular response to oxidative stress"/>
    <property type="evidence" value="ECO:0007669"/>
    <property type="project" value="InterPro"/>
</dbReference>
<evidence type="ECO:0000313" key="9">
    <source>
        <dbReference type="Proteomes" id="UP001283341"/>
    </source>
</evidence>
<keyword evidence="3 5" id="KW-0560">Oxidoreductase</keyword>
<keyword evidence="2" id="KW-0479">Metal-binding</keyword>
<keyword evidence="2" id="KW-0349">Heme</keyword>
<dbReference type="EC" id="1.11.1.-" evidence="5"/>
<dbReference type="Gene3D" id="1.10.420.10">
    <property type="entry name" value="Peroxidase, domain 2"/>
    <property type="match status" value="1"/>
</dbReference>
<name>A0AAE0I418_9PEZI</name>
<evidence type="ECO:0000256" key="1">
    <source>
        <dbReference type="ARBA" id="ARBA00022559"/>
    </source>
</evidence>
<accession>A0AAE0I418</accession>
<feature type="domain" description="Plant heme peroxidase family profile" evidence="7">
    <location>
        <begin position="238"/>
        <end position="349"/>
    </location>
</feature>
<feature type="region of interest" description="Disordered" evidence="6">
    <location>
        <begin position="232"/>
        <end position="252"/>
    </location>
</feature>
<dbReference type="InterPro" id="IPR002016">
    <property type="entry name" value="Haem_peroxidase"/>
</dbReference>
<keyword evidence="1 5" id="KW-0575">Peroxidase</keyword>
<dbReference type="PRINTS" id="PR00458">
    <property type="entry name" value="PEROXIDASE"/>
</dbReference>
<dbReference type="PANTHER" id="PTHR31356:SF66">
    <property type="entry name" value="CATALASE-PEROXIDASE"/>
    <property type="match status" value="1"/>
</dbReference>
<gene>
    <name evidence="8" type="ORF">B0H66DRAFT_532732</name>
</gene>
<dbReference type="GO" id="GO:0000302">
    <property type="term" value="P:response to reactive oxygen species"/>
    <property type="evidence" value="ECO:0007669"/>
    <property type="project" value="TreeGrafter"/>
</dbReference>
<keyword evidence="9" id="KW-1185">Reference proteome</keyword>
<evidence type="ECO:0000256" key="6">
    <source>
        <dbReference type="SAM" id="MobiDB-lite"/>
    </source>
</evidence>
<dbReference type="Pfam" id="PF00141">
    <property type="entry name" value="peroxidase"/>
    <property type="match status" value="1"/>
</dbReference>
<dbReference type="InterPro" id="IPR044831">
    <property type="entry name" value="Ccp1-like"/>
</dbReference>
<comment type="caution">
    <text evidence="8">The sequence shown here is derived from an EMBL/GenBank/DDBJ whole genome shotgun (WGS) entry which is preliminary data.</text>
</comment>
<evidence type="ECO:0000256" key="5">
    <source>
        <dbReference type="RuleBase" id="RU363051"/>
    </source>
</evidence>
<dbReference type="Gene3D" id="1.10.520.10">
    <property type="match status" value="1"/>
</dbReference>
<comment type="similarity">
    <text evidence="4">Belongs to the peroxidase family.</text>
</comment>